<dbReference type="RefSeq" id="WP_052239899.1">
    <property type="nucleotide sequence ID" value="NZ_JTJZ01000018.1"/>
</dbReference>
<dbReference type="Pfam" id="PF01391">
    <property type="entry name" value="Collagen"/>
    <property type="match status" value="1"/>
</dbReference>
<feature type="region of interest" description="Disordered" evidence="1">
    <location>
        <begin position="1"/>
        <end position="115"/>
    </location>
</feature>
<feature type="compositionally biased region" description="Basic and acidic residues" evidence="1">
    <location>
        <begin position="59"/>
        <end position="68"/>
    </location>
</feature>
<gene>
    <name evidence="2" type="ORF">AE0388_1527</name>
</gene>
<evidence type="ECO:0000313" key="2">
    <source>
        <dbReference type="EMBL" id="KHS52544.1"/>
    </source>
</evidence>
<evidence type="ECO:0000313" key="3">
    <source>
        <dbReference type="Proteomes" id="UP000031488"/>
    </source>
</evidence>
<reference evidence="2 3" key="1">
    <citation type="submission" date="2014-11" db="EMBL/GenBank/DDBJ databases">
        <title>Draft Genome Sequence of Brevibacterium linens AE038-8.</title>
        <authorList>
            <person name="Maizel D."/>
            <person name="Utturkar S.M."/>
            <person name="Brown S.D."/>
            <person name="Ferrero M."/>
            <person name="Rosen B.P."/>
        </authorList>
    </citation>
    <scope>NUCLEOTIDE SEQUENCE [LARGE SCALE GENOMIC DNA]</scope>
    <source>
        <strain evidence="2 3">AE038-8</strain>
    </source>
</reference>
<accession>A0A0B9A1M8</accession>
<dbReference type="PATRIC" id="fig|1703.6.peg.1419"/>
<evidence type="ECO:0000256" key="1">
    <source>
        <dbReference type="SAM" id="MobiDB-lite"/>
    </source>
</evidence>
<name>A0A0B9A1M8_BRELN</name>
<feature type="compositionally biased region" description="Low complexity" evidence="1">
    <location>
        <begin position="44"/>
        <end position="58"/>
    </location>
</feature>
<dbReference type="AlphaFoldDB" id="A0A0B9A1M8"/>
<keyword evidence="2" id="KW-0176">Collagen</keyword>
<dbReference type="EMBL" id="JTJZ01000018">
    <property type="protein sequence ID" value="KHS52544.1"/>
    <property type="molecule type" value="Genomic_DNA"/>
</dbReference>
<protein>
    <submittedName>
        <fullName evidence="2">Collagen triple helix repeat-containing protein</fullName>
    </submittedName>
</protein>
<sequence>MAEWSTELPGPAAEGNPGHPEDHNKIVDAIREVRTNVDDIELTPGPAGADGADGAQGPKGDKGDKGDPGADGADGADGAKGDPGEDGAPGKDGFPTEEQWNNLVARVEALEPDEA</sequence>
<keyword evidence="3" id="KW-1185">Reference proteome</keyword>
<proteinExistence type="predicted"/>
<feature type="compositionally biased region" description="Basic and acidic residues" evidence="1">
    <location>
        <begin position="19"/>
        <end position="37"/>
    </location>
</feature>
<comment type="caution">
    <text evidence="2">The sequence shown here is derived from an EMBL/GenBank/DDBJ whole genome shotgun (WGS) entry which is preliminary data.</text>
</comment>
<dbReference type="Proteomes" id="UP000031488">
    <property type="component" value="Unassembled WGS sequence"/>
</dbReference>
<organism evidence="2 3">
    <name type="scientific">Brevibacterium linens</name>
    <dbReference type="NCBI Taxonomy" id="1703"/>
    <lineage>
        <taxon>Bacteria</taxon>
        <taxon>Bacillati</taxon>
        <taxon>Actinomycetota</taxon>
        <taxon>Actinomycetes</taxon>
        <taxon>Micrococcales</taxon>
        <taxon>Brevibacteriaceae</taxon>
        <taxon>Brevibacterium</taxon>
    </lineage>
</organism>
<dbReference type="PANTHER" id="PTHR24637">
    <property type="entry name" value="COLLAGEN"/>
    <property type="match status" value="1"/>
</dbReference>
<dbReference type="InterPro" id="IPR008160">
    <property type="entry name" value="Collagen"/>
</dbReference>